<dbReference type="InterPro" id="IPR011034">
    <property type="entry name" value="Formyl_transferase-like_C_sf"/>
</dbReference>
<dbReference type="EMBL" id="LCDF01000032">
    <property type="protein sequence ID" value="KKS46215.1"/>
    <property type="molecule type" value="Genomic_DNA"/>
</dbReference>
<dbReference type="InterPro" id="IPR002376">
    <property type="entry name" value="Formyl_transf_N"/>
</dbReference>
<dbReference type="SUPFAM" id="SSF50486">
    <property type="entry name" value="FMT C-terminal domain-like"/>
    <property type="match status" value="1"/>
</dbReference>
<dbReference type="NCBIfam" id="TIGR00460">
    <property type="entry name" value="fmt"/>
    <property type="match status" value="1"/>
</dbReference>
<dbReference type="Pfam" id="PF02911">
    <property type="entry name" value="Formyl_trans_C"/>
    <property type="match status" value="1"/>
</dbReference>
<dbReference type="Proteomes" id="UP000034036">
    <property type="component" value="Unassembled WGS sequence"/>
</dbReference>
<comment type="caution">
    <text evidence="9">The sequence shown here is derived from an EMBL/GenBank/DDBJ whole genome shotgun (WGS) entry which is preliminary data.</text>
</comment>
<evidence type="ECO:0000259" key="7">
    <source>
        <dbReference type="Pfam" id="PF00551"/>
    </source>
</evidence>
<dbReference type="InterPro" id="IPR036477">
    <property type="entry name" value="Formyl_transf_N_sf"/>
</dbReference>
<feature type="domain" description="Formyl transferase C-terminal" evidence="8">
    <location>
        <begin position="216"/>
        <end position="312"/>
    </location>
</feature>
<evidence type="ECO:0000256" key="3">
    <source>
        <dbReference type="ARBA" id="ARBA00022679"/>
    </source>
</evidence>
<dbReference type="Pfam" id="PF00551">
    <property type="entry name" value="Formyl_trans_N"/>
    <property type="match status" value="1"/>
</dbReference>
<dbReference type="CDD" id="cd08646">
    <property type="entry name" value="FMT_core_Met-tRNA-FMT_N"/>
    <property type="match status" value="1"/>
</dbReference>
<dbReference type="SUPFAM" id="SSF53328">
    <property type="entry name" value="Formyltransferase"/>
    <property type="match status" value="1"/>
</dbReference>
<feature type="transmembrane region" description="Helical" evidence="6">
    <location>
        <begin position="20"/>
        <end position="37"/>
    </location>
</feature>
<dbReference type="InterPro" id="IPR005794">
    <property type="entry name" value="Fmt"/>
</dbReference>
<dbReference type="GO" id="GO:0005829">
    <property type="term" value="C:cytosol"/>
    <property type="evidence" value="ECO:0007669"/>
    <property type="project" value="TreeGrafter"/>
</dbReference>
<keyword evidence="6" id="KW-0812">Transmembrane</keyword>
<reference evidence="9 10" key="1">
    <citation type="journal article" date="2015" name="Nature">
        <title>rRNA introns, odd ribosomes, and small enigmatic genomes across a large radiation of phyla.</title>
        <authorList>
            <person name="Brown C.T."/>
            <person name="Hug L.A."/>
            <person name="Thomas B.C."/>
            <person name="Sharon I."/>
            <person name="Castelle C.J."/>
            <person name="Singh A."/>
            <person name="Wilkins M.J."/>
            <person name="Williams K.H."/>
            <person name="Banfield J.F."/>
        </authorList>
    </citation>
    <scope>NUCLEOTIDE SEQUENCE [LARGE SCALE GENOMIC DNA]</scope>
</reference>
<protein>
    <recommendedName>
        <fullName evidence="2 5">Methionyl-tRNA formyltransferase</fullName>
        <ecNumber evidence="2 5">2.1.2.9</ecNumber>
    </recommendedName>
</protein>
<feature type="domain" description="Formyl transferase N-terminal" evidence="7">
    <location>
        <begin position="19"/>
        <end position="191"/>
    </location>
</feature>
<evidence type="ECO:0000256" key="6">
    <source>
        <dbReference type="SAM" id="Phobius"/>
    </source>
</evidence>
<gene>
    <name evidence="5" type="primary">fmt</name>
    <name evidence="9" type="ORF">UV11_C0032G0003</name>
</gene>
<proteinExistence type="inferred from homology"/>
<feature type="binding site" evidence="5">
    <location>
        <begin position="122"/>
        <end position="125"/>
    </location>
    <ligand>
        <name>(6S)-5,6,7,8-tetrahydrofolate</name>
        <dbReference type="ChEBI" id="CHEBI:57453"/>
    </ligand>
</feature>
<dbReference type="PANTHER" id="PTHR11138">
    <property type="entry name" value="METHIONYL-TRNA FORMYLTRANSFERASE"/>
    <property type="match status" value="1"/>
</dbReference>
<dbReference type="GO" id="GO:0004479">
    <property type="term" value="F:methionyl-tRNA formyltransferase activity"/>
    <property type="evidence" value="ECO:0007669"/>
    <property type="project" value="UniProtKB-UniRule"/>
</dbReference>
<keyword evidence="6" id="KW-1133">Transmembrane helix</keyword>
<dbReference type="InterPro" id="IPR005793">
    <property type="entry name" value="Formyl_trans_C"/>
</dbReference>
<evidence type="ECO:0000256" key="2">
    <source>
        <dbReference type="ARBA" id="ARBA00012261"/>
    </source>
</evidence>
<dbReference type="AlphaFoldDB" id="A0A0G0ZBW5"/>
<comment type="similarity">
    <text evidence="1 5">Belongs to the Fmt family.</text>
</comment>
<dbReference type="PATRIC" id="fig|1618659.3.peg.857"/>
<dbReference type="PANTHER" id="PTHR11138:SF5">
    <property type="entry name" value="METHIONYL-TRNA FORMYLTRANSFERASE, MITOCHONDRIAL"/>
    <property type="match status" value="1"/>
</dbReference>
<evidence type="ECO:0000256" key="5">
    <source>
        <dbReference type="HAMAP-Rule" id="MF_00182"/>
    </source>
</evidence>
<accession>A0A0G0ZBW5</accession>
<keyword evidence="6" id="KW-0472">Membrane</keyword>
<comment type="catalytic activity">
    <reaction evidence="5">
        <text>L-methionyl-tRNA(fMet) + (6R)-10-formyltetrahydrofolate = N-formyl-L-methionyl-tRNA(fMet) + (6S)-5,6,7,8-tetrahydrofolate + H(+)</text>
        <dbReference type="Rhea" id="RHEA:24380"/>
        <dbReference type="Rhea" id="RHEA-COMP:9952"/>
        <dbReference type="Rhea" id="RHEA-COMP:9953"/>
        <dbReference type="ChEBI" id="CHEBI:15378"/>
        <dbReference type="ChEBI" id="CHEBI:57453"/>
        <dbReference type="ChEBI" id="CHEBI:78530"/>
        <dbReference type="ChEBI" id="CHEBI:78844"/>
        <dbReference type="ChEBI" id="CHEBI:195366"/>
        <dbReference type="EC" id="2.1.2.9"/>
    </reaction>
</comment>
<dbReference type="STRING" id="1618659.UV11_C0032G0003"/>
<evidence type="ECO:0000313" key="9">
    <source>
        <dbReference type="EMBL" id="KKS46215.1"/>
    </source>
</evidence>
<evidence type="ECO:0000313" key="10">
    <source>
        <dbReference type="Proteomes" id="UP000034036"/>
    </source>
</evidence>
<sequence length="321" mass="35753">MIRQRKSAKFRVKKSISEKIIFIGTPDFAVFYLNALFEAGFKIAAVLTNPDRKVGKSIEETPVKKWAKDQNIKVFDPVQVKDVLDETGQIGARVGIMAYYGKILPKEFLALFPRGVINVHHSLLPRWRGPAPIQASLLAGDKMTGVTLLATEEKVDSGDILARREVEISDSDNYIDLEKKLTLIGASLLLQTMPKYLSGEIRPEKQDDSKASYCRRISTEDAKIDWEKPAQVVHNQIRALNPNPGTYTFWNNKRLLILSARLETGEHKLKPGTVLLSDGGFKIAAEGGFIKPLIVKLEGKKETGARDFILGNRNIVGSVLN</sequence>
<dbReference type="InterPro" id="IPR044135">
    <property type="entry name" value="Met-tRNA-FMT_C"/>
</dbReference>
<dbReference type="HAMAP" id="MF_00182">
    <property type="entry name" value="Formyl_trans"/>
    <property type="match status" value="1"/>
</dbReference>
<dbReference type="EC" id="2.1.2.9" evidence="2 5"/>
<evidence type="ECO:0000256" key="4">
    <source>
        <dbReference type="ARBA" id="ARBA00022917"/>
    </source>
</evidence>
<evidence type="ECO:0000259" key="8">
    <source>
        <dbReference type="Pfam" id="PF02911"/>
    </source>
</evidence>
<keyword evidence="3 5" id="KW-0808">Transferase</keyword>
<dbReference type="InterPro" id="IPR041711">
    <property type="entry name" value="Met-tRNA-FMT_N"/>
</dbReference>
<organism evidence="9 10">
    <name type="scientific">Candidatus Giovannonibacteria bacterium GW2011_GWF2_42_19</name>
    <dbReference type="NCBI Taxonomy" id="1618659"/>
    <lineage>
        <taxon>Bacteria</taxon>
        <taxon>Candidatus Giovannoniibacteriota</taxon>
    </lineage>
</organism>
<comment type="function">
    <text evidence="5">Attaches a formyl group to the free amino group of methionyl-tRNA(fMet). The formyl group appears to play a dual role in the initiator identity of N-formylmethionyl-tRNA by promoting its recognition by IF2 and preventing the misappropriation of this tRNA by the elongation apparatus.</text>
</comment>
<dbReference type="Gene3D" id="3.40.50.12230">
    <property type="match status" value="1"/>
</dbReference>
<keyword evidence="4 5" id="KW-0648">Protein biosynthesis</keyword>
<evidence type="ECO:0000256" key="1">
    <source>
        <dbReference type="ARBA" id="ARBA00010699"/>
    </source>
</evidence>
<dbReference type="CDD" id="cd08704">
    <property type="entry name" value="Met_tRNA_FMT_C"/>
    <property type="match status" value="1"/>
</dbReference>
<name>A0A0G0ZBW5_9BACT</name>